<name>A0AAW0W2R2_CHEQU</name>
<dbReference type="PANTHER" id="PTHR11412">
    <property type="entry name" value="MACROGLOBULIN / COMPLEMENT"/>
    <property type="match status" value="1"/>
</dbReference>
<dbReference type="SUPFAM" id="SSF48239">
    <property type="entry name" value="Terpenoid cyclases/Protein prenyltransferases"/>
    <property type="match status" value="1"/>
</dbReference>
<evidence type="ECO:0000313" key="5">
    <source>
        <dbReference type="Proteomes" id="UP001445076"/>
    </source>
</evidence>
<dbReference type="Gene3D" id="1.50.10.20">
    <property type="match status" value="1"/>
</dbReference>
<dbReference type="AlphaFoldDB" id="A0AAW0W2R2"/>
<dbReference type="InterPro" id="IPR008930">
    <property type="entry name" value="Terpenoid_cyclase/PrenylTrfase"/>
</dbReference>
<organism evidence="4 5">
    <name type="scientific">Cherax quadricarinatus</name>
    <name type="common">Australian red claw crayfish</name>
    <dbReference type="NCBI Taxonomy" id="27406"/>
    <lineage>
        <taxon>Eukaryota</taxon>
        <taxon>Metazoa</taxon>
        <taxon>Ecdysozoa</taxon>
        <taxon>Arthropoda</taxon>
        <taxon>Crustacea</taxon>
        <taxon>Multicrustacea</taxon>
        <taxon>Malacostraca</taxon>
        <taxon>Eumalacostraca</taxon>
        <taxon>Eucarida</taxon>
        <taxon>Decapoda</taxon>
        <taxon>Pleocyemata</taxon>
        <taxon>Astacidea</taxon>
        <taxon>Parastacoidea</taxon>
        <taxon>Parastacidae</taxon>
        <taxon>Cherax</taxon>
    </lineage>
</organism>
<keyword evidence="5" id="KW-1185">Reference proteome</keyword>
<dbReference type="PANTHER" id="PTHR11412:SF146">
    <property type="entry name" value="CD109 ANTIGEN"/>
    <property type="match status" value="1"/>
</dbReference>
<dbReference type="InterPro" id="IPR011626">
    <property type="entry name" value="Alpha-macroglobulin_TED"/>
</dbReference>
<evidence type="ECO:0000256" key="1">
    <source>
        <dbReference type="SAM" id="Phobius"/>
    </source>
</evidence>
<dbReference type="InterPro" id="IPR036595">
    <property type="entry name" value="A-macroglobulin_rcpt-bd_sf"/>
</dbReference>
<dbReference type="Proteomes" id="UP001445076">
    <property type="component" value="Unassembled WGS sequence"/>
</dbReference>
<evidence type="ECO:0000259" key="3">
    <source>
        <dbReference type="SMART" id="SM01361"/>
    </source>
</evidence>
<evidence type="ECO:0000313" key="4">
    <source>
        <dbReference type="EMBL" id="KAK8723409.1"/>
    </source>
</evidence>
<dbReference type="Gene3D" id="2.60.40.690">
    <property type="entry name" value="Alpha-macroglobulin, receptor-binding domain"/>
    <property type="match status" value="1"/>
</dbReference>
<keyword evidence="1" id="KW-0472">Membrane</keyword>
<feature type="domain" description="Alpha-macroglobulin receptor-binding" evidence="3">
    <location>
        <begin position="364"/>
        <end position="455"/>
    </location>
</feature>
<evidence type="ECO:0000256" key="2">
    <source>
        <dbReference type="SAM" id="SignalP"/>
    </source>
</evidence>
<gene>
    <name evidence="4" type="ORF">OTU49_011695</name>
</gene>
<keyword evidence="1" id="KW-1133">Transmembrane helix</keyword>
<reference evidence="4 5" key="1">
    <citation type="journal article" date="2024" name="BMC Genomics">
        <title>Genome assembly of redclaw crayfish (Cherax quadricarinatus) provides insights into its immune adaptation and hypoxia tolerance.</title>
        <authorList>
            <person name="Liu Z."/>
            <person name="Zheng J."/>
            <person name="Li H."/>
            <person name="Fang K."/>
            <person name="Wang S."/>
            <person name="He J."/>
            <person name="Zhou D."/>
            <person name="Weng S."/>
            <person name="Chi M."/>
            <person name="Gu Z."/>
            <person name="He J."/>
            <person name="Li F."/>
            <person name="Wang M."/>
        </authorList>
    </citation>
    <scope>NUCLEOTIDE SEQUENCE [LARGE SCALE GENOMIC DNA]</scope>
    <source>
        <strain evidence="4">ZL_2023a</strain>
    </source>
</reference>
<dbReference type="EMBL" id="JARKIK010000089">
    <property type="protein sequence ID" value="KAK8723409.1"/>
    <property type="molecule type" value="Genomic_DNA"/>
</dbReference>
<keyword evidence="1" id="KW-0812">Transmembrane</keyword>
<dbReference type="SUPFAM" id="SSF49410">
    <property type="entry name" value="Alpha-macroglobulin receptor domain"/>
    <property type="match status" value="1"/>
</dbReference>
<feature type="chain" id="PRO_5043665234" description="Alpha-macroglobulin receptor-binding domain-containing protein" evidence="2">
    <location>
        <begin position="22"/>
        <end position="522"/>
    </location>
</feature>
<dbReference type="Pfam" id="PF07678">
    <property type="entry name" value="TED_complement"/>
    <property type="match status" value="1"/>
</dbReference>
<dbReference type="InterPro" id="IPR050473">
    <property type="entry name" value="A2M/Complement_sys"/>
</dbReference>
<keyword evidence="2" id="KW-0732">Signal</keyword>
<dbReference type="Pfam" id="PF07677">
    <property type="entry name" value="A2M_recep"/>
    <property type="match status" value="1"/>
</dbReference>
<feature type="signal peptide" evidence="2">
    <location>
        <begin position="1"/>
        <end position="21"/>
    </location>
</feature>
<dbReference type="SMART" id="SM01361">
    <property type="entry name" value="A2M_recep"/>
    <property type="match status" value="1"/>
</dbReference>
<dbReference type="InterPro" id="IPR009048">
    <property type="entry name" value="A-macroglobulin_rcpt-bd"/>
</dbReference>
<sequence length="522" mass="59629">MWRFTPPSVWLTAKVINILLAAQHEDWENLLYIDPKLIQKAVKFLLKYQKPDGSFREEGEITLDSKMKKTQKASSVPLTALVTIVIHNSLSSLQGTTRTNAVDARSRAISFLESHLMYLDDCYHVAISAYALTLMGSPIAETAAVMLNKKKKSLGDMTYWSRTPIKTHLRRQENNQRGFLLPREPEQWDAHAVETTSYALLVFLVKDGITFETEKIMRWLNAIRDWDCAFISTVDTLVAMQALAEYAFRARLRDVTDMECTVEVTAQPLQQYHISIDNSSTSSLHSFELENVWGHVNLVAKGSGQAIAQLEVTWGVDVLEFIEQPHKKYFEFSVLEKYHQFRNKSIITTTVCARWLATEDGHTSSAALMEVEVPTGYMFYQPFAELTVAEIQHKGNFPQLRNVHTTVTHIFWQFDFIPGDKKQCFSYDLQRWYPAANLTAVRSATVMELFAPEHFEMVMINATPLALLDICEVCGSYQCPYCAIYSTAPSLHSLRPANIVILGLCCFVIMLTYLQIIYWIRQ</sequence>
<protein>
    <recommendedName>
        <fullName evidence="3">Alpha-macroglobulin receptor-binding domain-containing protein</fullName>
    </recommendedName>
</protein>
<dbReference type="GO" id="GO:0005615">
    <property type="term" value="C:extracellular space"/>
    <property type="evidence" value="ECO:0007669"/>
    <property type="project" value="InterPro"/>
</dbReference>
<accession>A0AAW0W2R2</accession>
<comment type="caution">
    <text evidence="4">The sequence shown here is derived from an EMBL/GenBank/DDBJ whole genome shotgun (WGS) entry which is preliminary data.</text>
</comment>
<proteinExistence type="predicted"/>
<feature type="transmembrane region" description="Helical" evidence="1">
    <location>
        <begin position="499"/>
        <end position="520"/>
    </location>
</feature>